<dbReference type="Pfam" id="PF13516">
    <property type="entry name" value="LRR_6"/>
    <property type="match status" value="2"/>
</dbReference>
<gene>
    <name evidence="2" type="ORF">LOC68_08855</name>
</gene>
<reference evidence="2" key="1">
    <citation type="submission" date="2021-11" db="EMBL/GenBank/DDBJ databases">
        <title>Genome sequence.</title>
        <authorList>
            <person name="Sun Q."/>
        </authorList>
    </citation>
    <scope>NUCLEOTIDE SEQUENCE</scope>
    <source>
        <strain evidence="2">JC732</strain>
    </source>
</reference>
<evidence type="ECO:0000313" key="3">
    <source>
        <dbReference type="Proteomes" id="UP001139103"/>
    </source>
</evidence>
<keyword evidence="3" id="KW-1185">Reference proteome</keyword>
<organism evidence="2 3">
    <name type="scientific">Blastopirellula sediminis</name>
    <dbReference type="NCBI Taxonomy" id="2894196"/>
    <lineage>
        <taxon>Bacteria</taxon>
        <taxon>Pseudomonadati</taxon>
        <taxon>Planctomycetota</taxon>
        <taxon>Planctomycetia</taxon>
        <taxon>Pirellulales</taxon>
        <taxon>Pirellulaceae</taxon>
        <taxon>Blastopirellula</taxon>
    </lineage>
</organism>
<dbReference type="AlphaFoldDB" id="A0A9X1MJW2"/>
<accession>A0A9X1MJW2</accession>
<dbReference type="Gene3D" id="3.80.10.10">
    <property type="entry name" value="Ribonuclease Inhibitor"/>
    <property type="match status" value="1"/>
</dbReference>
<dbReference type="SUPFAM" id="SSF52047">
    <property type="entry name" value="RNI-like"/>
    <property type="match status" value="1"/>
</dbReference>
<comment type="caution">
    <text evidence="2">The sequence shown here is derived from an EMBL/GenBank/DDBJ whole genome shotgun (WGS) entry which is preliminary data.</text>
</comment>
<dbReference type="Proteomes" id="UP001139103">
    <property type="component" value="Unassembled WGS sequence"/>
</dbReference>
<proteinExistence type="predicted"/>
<sequence length="295" mass="33528">MIRVRISDSFLCGQVPLLLCLCLGCSSPLERLQALAEKNEHLHVRVLEKNGFRNITVGITDKAALPEAMPLLREIELNHFTFGNLALSPKELELLSQLSVKEVTFTNCTTTAENFEGIPLNTTVEKIYSSPSGFDDEDLRILSHFRNLRYLRLHGNQIHGDGLRYLNGLDALEEIVLTFCPITDEGLKNLPRLPRLESINLNQTQVTARGLRHLVDFTSLKKVYDPGLLSSEGLELHRLHLEARKAAREQGKKVPTDDVVPYDGYANMSEKDRYYHDESMNRDRKRNLERQPPGQ</sequence>
<evidence type="ECO:0000256" key="1">
    <source>
        <dbReference type="SAM" id="MobiDB-lite"/>
    </source>
</evidence>
<feature type="compositionally biased region" description="Basic and acidic residues" evidence="1">
    <location>
        <begin position="269"/>
        <end position="289"/>
    </location>
</feature>
<dbReference type="InterPro" id="IPR032675">
    <property type="entry name" value="LRR_dom_sf"/>
</dbReference>
<dbReference type="InterPro" id="IPR001611">
    <property type="entry name" value="Leu-rich_rpt"/>
</dbReference>
<evidence type="ECO:0000313" key="2">
    <source>
        <dbReference type="EMBL" id="MCC9628503.1"/>
    </source>
</evidence>
<evidence type="ECO:0008006" key="4">
    <source>
        <dbReference type="Google" id="ProtNLM"/>
    </source>
</evidence>
<dbReference type="EMBL" id="JAJKFT010000004">
    <property type="protein sequence ID" value="MCC9628503.1"/>
    <property type="molecule type" value="Genomic_DNA"/>
</dbReference>
<feature type="region of interest" description="Disordered" evidence="1">
    <location>
        <begin position="247"/>
        <end position="295"/>
    </location>
</feature>
<name>A0A9X1MJW2_9BACT</name>
<feature type="compositionally biased region" description="Basic and acidic residues" evidence="1">
    <location>
        <begin position="247"/>
        <end position="256"/>
    </location>
</feature>
<dbReference type="RefSeq" id="WP_230217828.1">
    <property type="nucleotide sequence ID" value="NZ_JAJKFT010000004.1"/>
</dbReference>
<protein>
    <recommendedName>
        <fullName evidence="4">Leucine-rich repeat domain-containing protein</fullName>
    </recommendedName>
</protein>